<dbReference type="InterPro" id="IPR043128">
    <property type="entry name" value="Rev_trsase/Diguanyl_cyclase"/>
</dbReference>
<dbReference type="CDD" id="cd01647">
    <property type="entry name" value="RT_LTR"/>
    <property type="match status" value="1"/>
</dbReference>
<evidence type="ECO:0000259" key="3">
    <source>
        <dbReference type="Pfam" id="PF17919"/>
    </source>
</evidence>
<feature type="domain" description="Reverse transcriptase/retrotransposon-derived protein RNase H-like" evidence="3">
    <location>
        <begin position="165"/>
        <end position="229"/>
    </location>
</feature>
<dbReference type="InterPro" id="IPR050951">
    <property type="entry name" value="Retrovirus_Pol_polyprotein"/>
</dbReference>
<dbReference type="Gene3D" id="3.30.70.270">
    <property type="match status" value="2"/>
</dbReference>
<accession>A0AAW2RPI7</accession>
<evidence type="ECO:0000313" key="4">
    <source>
        <dbReference type="EMBL" id="KAL0382018.1"/>
    </source>
</evidence>
<comment type="caution">
    <text evidence="4">The sequence shown here is derived from an EMBL/GenBank/DDBJ whole genome shotgun (WGS) entry which is preliminary data.</text>
</comment>
<dbReference type="SUPFAM" id="SSF56672">
    <property type="entry name" value="DNA/RNA polymerases"/>
    <property type="match status" value="1"/>
</dbReference>
<dbReference type="AlphaFoldDB" id="A0AAW2RPI7"/>
<keyword evidence="1" id="KW-0511">Multifunctional enzyme</keyword>
<gene>
    <name evidence="4" type="ORF">Scaly_0489100</name>
</gene>
<reference evidence="4" key="1">
    <citation type="submission" date="2020-06" db="EMBL/GenBank/DDBJ databases">
        <authorList>
            <person name="Li T."/>
            <person name="Hu X."/>
            <person name="Zhang T."/>
            <person name="Song X."/>
            <person name="Zhang H."/>
            <person name="Dai N."/>
            <person name="Sheng W."/>
            <person name="Hou X."/>
            <person name="Wei L."/>
        </authorList>
    </citation>
    <scope>NUCLEOTIDE SEQUENCE</scope>
    <source>
        <strain evidence="4">KEN8</strain>
        <tissue evidence="4">Leaf</tissue>
    </source>
</reference>
<organism evidence="4">
    <name type="scientific">Sesamum calycinum</name>
    <dbReference type="NCBI Taxonomy" id="2727403"/>
    <lineage>
        <taxon>Eukaryota</taxon>
        <taxon>Viridiplantae</taxon>
        <taxon>Streptophyta</taxon>
        <taxon>Embryophyta</taxon>
        <taxon>Tracheophyta</taxon>
        <taxon>Spermatophyta</taxon>
        <taxon>Magnoliopsida</taxon>
        <taxon>eudicotyledons</taxon>
        <taxon>Gunneridae</taxon>
        <taxon>Pentapetalae</taxon>
        <taxon>asterids</taxon>
        <taxon>lamiids</taxon>
        <taxon>Lamiales</taxon>
        <taxon>Pedaliaceae</taxon>
        <taxon>Sesamum</taxon>
    </lineage>
</organism>
<evidence type="ECO:0000256" key="1">
    <source>
        <dbReference type="ARBA" id="ARBA00023268"/>
    </source>
</evidence>
<protein>
    <submittedName>
        <fullName evidence="4">Uncharacterized protein</fullName>
    </submittedName>
</protein>
<dbReference type="InterPro" id="IPR041577">
    <property type="entry name" value="RT_RNaseH_2"/>
</dbReference>
<dbReference type="EMBL" id="JACGWM010000003">
    <property type="protein sequence ID" value="KAL0382018.1"/>
    <property type="molecule type" value="Genomic_DNA"/>
</dbReference>
<dbReference type="PANTHER" id="PTHR37984">
    <property type="entry name" value="PROTEIN CBG26694"/>
    <property type="match status" value="1"/>
</dbReference>
<proteinExistence type="predicted"/>
<dbReference type="InterPro" id="IPR043502">
    <property type="entry name" value="DNA/RNA_pol_sf"/>
</dbReference>
<feature type="domain" description="Reverse transcriptase" evidence="2">
    <location>
        <begin position="33"/>
        <end position="102"/>
    </location>
</feature>
<reference evidence="4" key="2">
    <citation type="journal article" date="2024" name="Plant">
        <title>Genomic evolution and insights into agronomic trait innovations of Sesamum species.</title>
        <authorList>
            <person name="Miao H."/>
            <person name="Wang L."/>
            <person name="Qu L."/>
            <person name="Liu H."/>
            <person name="Sun Y."/>
            <person name="Le M."/>
            <person name="Wang Q."/>
            <person name="Wei S."/>
            <person name="Zheng Y."/>
            <person name="Lin W."/>
            <person name="Duan Y."/>
            <person name="Cao H."/>
            <person name="Xiong S."/>
            <person name="Wang X."/>
            <person name="Wei L."/>
            <person name="Li C."/>
            <person name="Ma Q."/>
            <person name="Ju M."/>
            <person name="Zhao R."/>
            <person name="Li G."/>
            <person name="Mu C."/>
            <person name="Tian Q."/>
            <person name="Mei H."/>
            <person name="Zhang T."/>
            <person name="Gao T."/>
            <person name="Zhang H."/>
        </authorList>
    </citation>
    <scope>NUCLEOTIDE SEQUENCE</scope>
    <source>
        <strain evidence="4">KEN8</strain>
    </source>
</reference>
<dbReference type="Pfam" id="PF17919">
    <property type="entry name" value="RT_RNaseH_2"/>
    <property type="match status" value="1"/>
</dbReference>
<dbReference type="InterPro" id="IPR000477">
    <property type="entry name" value="RT_dom"/>
</dbReference>
<evidence type="ECO:0000259" key="2">
    <source>
        <dbReference type="Pfam" id="PF00078"/>
    </source>
</evidence>
<dbReference type="PANTHER" id="PTHR37984:SF5">
    <property type="entry name" value="PROTEIN NYNRIN-LIKE"/>
    <property type="match status" value="1"/>
</dbReference>
<sequence>MCIDFTDLNKACPKDSYPLPRIDALIDSTSDVSRLVNNMFREQIGRNMEVYIDDMMVKSQKKENHKQDLQECFGILQHFGMKLNPTKCTFGVHGGKFLGFMISQRGIEANPEKIKAILEMKPPKTIQEVQRLTGRLAALNRFISRSSDRGLLFFKVLKKIEKFQWTPQCQEAFEKLKEYLASPSLLTKPKDEETLYLYLATSQGAISAVLTREEGRDHLPVYYVSKTLQ</sequence>
<dbReference type="GO" id="GO:0003824">
    <property type="term" value="F:catalytic activity"/>
    <property type="evidence" value="ECO:0007669"/>
    <property type="project" value="UniProtKB-KW"/>
</dbReference>
<dbReference type="Pfam" id="PF00078">
    <property type="entry name" value="RVT_1"/>
    <property type="match status" value="1"/>
</dbReference>
<name>A0AAW2RPI7_9LAMI</name>